<evidence type="ECO:0000313" key="6">
    <source>
        <dbReference type="Proteomes" id="UP000440694"/>
    </source>
</evidence>
<protein>
    <submittedName>
        <fullName evidence="5">SDR family NAD(P)-dependent oxidoreductase</fullName>
    </submittedName>
</protein>
<comment type="similarity">
    <text evidence="1 4">Belongs to the short-chain dehydrogenases/reductases (SDR) family.</text>
</comment>
<dbReference type="Gene3D" id="3.40.50.720">
    <property type="entry name" value="NAD(P)-binding Rossmann-like Domain"/>
    <property type="match status" value="1"/>
</dbReference>
<evidence type="ECO:0000256" key="4">
    <source>
        <dbReference type="RuleBase" id="RU000363"/>
    </source>
</evidence>
<gene>
    <name evidence="5" type="ORF">GIW81_16845</name>
</gene>
<evidence type="ECO:0000313" key="5">
    <source>
        <dbReference type="EMBL" id="MTD96009.1"/>
    </source>
</evidence>
<dbReference type="InterPro" id="IPR045313">
    <property type="entry name" value="CBR1-like"/>
</dbReference>
<reference evidence="5 6" key="1">
    <citation type="submission" date="2019-11" db="EMBL/GenBank/DDBJ databases">
        <title>Identification of a novel strain.</title>
        <authorList>
            <person name="Xu Q."/>
            <person name="Wang G."/>
        </authorList>
    </citation>
    <scope>NUCLEOTIDE SEQUENCE [LARGE SCALE GENOMIC DNA]</scope>
    <source>
        <strain evidence="6">xq</strain>
    </source>
</reference>
<evidence type="ECO:0000256" key="3">
    <source>
        <dbReference type="ARBA" id="ARBA00023002"/>
    </source>
</evidence>
<dbReference type="RefSeq" id="WP_154740489.1">
    <property type="nucleotide sequence ID" value="NZ_WMBQ01000002.1"/>
</dbReference>
<dbReference type="PRINTS" id="PR00081">
    <property type="entry name" value="GDHRDH"/>
</dbReference>
<dbReference type="InterPro" id="IPR036291">
    <property type="entry name" value="NAD(P)-bd_dom_sf"/>
</dbReference>
<evidence type="ECO:0000256" key="2">
    <source>
        <dbReference type="ARBA" id="ARBA00022857"/>
    </source>
</evidence>
<dbReference type="CDD" id="cd05324">
    <property type="entry name" value="carb_red_PTCR-like_SDR_c"/>
    <property type="match status" value="1"/>
</dbReference>
<comment type="caution">
    <text evidence="5">The sequence shown here is derived from an EMBL/GenBank/DDBJ whole genome shotgun (WGS) entry which is preliminary data.</text>
</comment>
<organism evidence="5 6">
    <name type="scientific">Hyphomicrobium album</name>
    <dbReference type="NCBI Taxonomy" id="2665159"/>
    <lineage>
        <taxon>Bacteria</taxon>
        <taxon>Pseudomonadati</taxon>
        <taxon>Pseudomonadota</taxon>
        <taxon>Alphaproteobacteria</taxon>
        <taxon>Hyphomicrobiales</taxon>
        <taxon>Hyphomicrobiaceae</taxon>
        <taxon>Hyphomicrobium</taxon>
    </lineage>
</organism>
<dbReference type="InterPro" id="IPR002347">
    <property type="entry name" value="SDR_fam"/>
</dbReference>
<accession>A0A6I3KNG1</accession>
<evidence type="ECO:0000256" key="1">
    <source>
        <dbReference type="ARBA" id="ARBA00006484"/>
    </source>
</evidence>
<dbReference type="SUPFAM" id="SSF51735">
    <property type="entry name" value="NAD(P)-binding Rossmann-fold domains"/>
    <property type="match status" value="1"/>
</dbReference>
<name>A0A6I3KNG1_9HYPH</name>
<dbReference type="PANTHER" id="PTHR43963:SF6">
    <property type="entry name" value="CHAIN DEHYDROGENASE FAMILY PROTEIN, PUTATIVE (AFU_ORTHOLOGUE AFUA_3G15350)-RELATED"/>
    <property type="match status" value="1"/>
</dbReference>
<dbReference type="AlphaFoldDB" id="A0A6I3KNG1"/>
<dbReference type="Proteomes" id="UP000440694">
    <property type="component" value="Unassembled WGS sequence"/>
</dbReference>
<sequence>MAETRIALVTGANRGIGLEIVRQLSRAGLMAVLASRDVAKGREAAAELASEGLEPPVVALDVTDEGSIRAAVDEVLGVFGRIDVLVNNAGVLHEGQTPDVSKVLQLSPAMALATYETNTLGPLRTMQAVVPIMQKGGYGRVVNLSSGAGQLAEMGSGFPAYRMSKAALNALTRVTAAELGAAPIKVNAMCPGWVRTDMGGPDATRSVEQGAETAVWLATLPDTGPTGGFFRDKAPIAW</sequence>
<dbReference type="EMBL" id="WMBQ01000002">
    <property type="protein sequence ID" value="MTD96009.1"/>
    <property type="molecule type" value="Genomic_DNA"/>
</dbReference>
<dbReference type="PANTHER" id="PTHR43963">
    <property type="entry name" value="CARBONYL REDUCTASE 1-RELATED"/>
    <property type="match status" value="1"/>
</dbReference>
<proteinExistence type="inferred from homology"/>
<dbReference type="Pfam" id="PF00106">
    <property type="entry name" value="adh_short"/>
    <property type="match status" value="1"/>
</dbReference>
<keyword evidence="2" id="KW-0521">NADP</keyword>
<keyword evidence="3" id="KW-0560">Oxidoreductase</keyword>
<dbReference type="GO" id="GO:0016616">
    <property type="term" value="F:oxidoreductase activity, acting on the CH-OH group of donors, NAD or NADP as acceptor"/>
    <property type="evidence" value="ECO:0007669"/>
    <property type="project" value="InterPro"/>
</dbReference>
<dbReference type="PRINTS" id="PR00080">
    <property type="entry name" value="SDRFAMILY"/>
</dbReference>
<keyword evidence="6" id="KW-1185">Reference proteome</keyword>